<dbReference type="Pfam" id="PF08246">
    <property type="entry name" value="Inhibitor_I29"/>
    <property type="match status" value="1"/>
</dbReference>
<dbReference type="InterPro" id="IPR025660">
    <property type="entry name" value="Pept_his_AS"/>
</dbReference>
<dbReference type="Pfam" id="PF00112">
    <property type="entry name" value="Peptidase_C1"/>
    <property type="match status" value="1"/>
</dbReference>
<dbReference type="InterPro" id="IPR013201">
    <property type="entry name" value="Prot_inhib_I29"/>
</dbReference>
<evidence type="ECO:0000256" key="7">
    <source>
        <dbReference type="SAM" id="SignalP"/>
    </source>
</evidence>
<keyword evidence="6" id="KW-1015">Disulfide bond</keyword>
<evidence type="ECO:0008006" key="12">
    <source>
        <dbReference type="Google" id="ProtNLM"/>
    </source>
</evidence>
<dbReference type="InterPro" id="IPR013128">
    <property type="entry name" value="Peptidase_C1A"/>
</dbReference>
<dbReference type="PROSITE" id="PS00640">
    <property type="entry name" value="THIOL_PROTEASE_ASN"/>
    <property type="match status" value="1"/>
</dbReference>
<dbReference type="PROSITE" id="PS00639">
    <property type="entry name" value="THIOL_PROTEASE_HIS"/>
    <property type="match status" value="1"/>
</dbReference>
<accession>A0AAV2S061</accession>
<dbReference type="CDD" id="cd02248">
    <property type="entry name" value="Peptidase_C1A"/>
    <property type="match status" value="1"/>
</dbReference>
<dbReference type="GO" id="GO:0008234">
    <property type="term" value="F:cysteine-type peptidase activity"/>
    <property type="evidence" value="ECO:0007669"/>
    <property type="project" value="UniProtKB-KW"/>
</dbReference>
<dbReference type="InterPro" id="IPR025661">
    <property type="entry name" value="Pept_asp_AS"/>
</dbReference>
<evidence type="ECO:0000313" key="10">
    <source>
        <dbReference type="EMBL" id="CAL4155915.1"/>
    </source>
</evidence>
<evidence type="ECO:0000259" key="8">
    <source>
        <dbReference type="SMART" id="SM00645"/>
    </source>
</evidence>
<keyword evidence="5" id="KW-0865">Zymogen</keyword>
<dbReference type="Proteomes" id="UP001497623">
    <property type="component" value="Unassembled WGS sequence"/>
</dbReference>
<feature type="domain" description="Peptidase C1A papain C-terminal" evidence="8">
    <location>
        <begin position="110"/>
        <end position="335"/>
    </location>
</feature>
<feature type="domain" description="Cathepsin propeptide inhibitor" evidence="9">
    <location>
        <begin position="21"/>
        <end position="81"/>
    </location>
</feature>
<evidence type="ECO:0000259" key="9">
    <source>
        <dbReference type="SMART" id="SM00848"/>
    </source>
</evidence>
<evidence type="ECO:0000256" key="5">
    <source>
        <dbReference type="ARBA" id="ARBA00023145"/>
    </source>
</evidence>
<feature type="chain" id="PRO_5043371264" description="Cathepsin L" evidence="7">
    <location>
        <begin position="17"/>
        <end position="336"/>
    </location>
</feature>
<proteinExistence type="inferred from homology"/>
<dbReference type="PRINTS" id="PR00705">
    <property type="entry name" value="PAPAIN"/>
</dbReference>
<dbReference type="GO" id="GO:0006508">
    <property type="term" value="P:proteolysis"/>
    <property type="evidence" value="ECO:0007669"/>
    <property type="project" value="UniProtKB-KW"/>
</dbReference>
<reference evidence="10 11" key="1">
    <citation type="submission" date="2024-05" db="EMBL/GenBank/DDBJ databases">
        <authorList>
            <person name="Wallberg A."/>
        </authorList>
    </citation>
    <scope>NUCLEOTIDE SEQUENCE [LARGE SCALE GENOMIC DNA]</scope>
</reference>
<dbReference type="FunFam" id="3.90.70.10:FF:000006">
    <property type="entry name" value="Cathepsin S"/>
    <property type="match status" value="1"/>
</dbReference>
<gene>
    <name evidence="10" type="ORF">MNOR_LOCUS31581</name>
</gene>
<dbReference type="AlphaFoldDB" id="A0AAV2S061"/>
<keyword evidence="11" id="KW-1185">Reference proteome</keyword>
<comment type="caution">
    <text evidence="10">The sequence shown here is derived from an EMBL/GenBank/DDBJ whole genome shotgun (WGS) entry which is preliminary data.</text>
</comment>
<evidence type="ECO:0000256" key="6">
    <source>
        <dbReference type="ARBA" id="ARBA00023157"/>
    </source>
</evidence>
<evidence type="ECO:0000256" key="4">
    <source>
        <dbReference type="ARBA" id="ARBA00022807"/>
    </source>
</evidence>
<dbReference type="SUPFAM" id="SSF54001">
    <property type="entry name" value="Cysteine proteinases"/>
    <property type="match status" value="1"/>
</dbReference>
<keyword evidence="3" id="KW-0378">Hydrolase</keyword>
<keyword evidence="7" id="KW-0732">Signal</keyword>
<dbReference type="InterPro" id="IPR039417">
    <property type="entry name" value="Peptidase_C1A_papain-like"/>
</dbReference>
<comment type="similarity">
    <text evidence="1">Belongs to the peptidase C1 family.</text>
</comment>
<dbReference type="PROSITE" id="PS00139">
    <property type="entry name" value="THIOL_PROTEASE_CYS"/>
    <property type="match status" value="1"/>
</dbReference>
<dbReference type="SMART" id="SM00645">
    <property type="entry name" value="Pept_C1"/>
    <property type="match status" value="1"/>
</dbReference>
<name>A0AAV2S061_MEGNR</name>
<dbReference type="PANTHER" id="PTHR12411">
    <property type="entry name" value="CYSTEINE PROTEASE FAMILY C1-RELATED"/>
    <property type="match status" value="1"/>
</dbReference>
<dbReference type="InterPro" id="IPR000668">
    <property type="entry name" value="Peptidase_C1A_C"/>
</dbReference>
<dbReference type="EMBL" id="CAXKWB010040967">
    <property type="protein sequence ID" value="CAL4155915.1"/>
    <property type="molecule type" value="Genomic_DNA"/>
</dbReference>
<dbReference type="InterPro" id="IPR038765">
    <property type="entry name" value="Papain-like_cys_pep_sf"/>
</dbReference>
<evidence type="ECO:0000256" key="1">
    <source>
        <dbReference type="ARBA" id="ARBA00008455"/>
    </source>
</evidence>
<protein>
    <recommendedName>
        <fullName evidence="12">Cathepsin L</fullName>
    </recommendedName>
</protein>
<evidence type="ECO:0000313" key="11">
    <source>
        <dbReference type="Proteomes" id="UP001497623"/>
    </source>
</evidence>
<evidence type="ECO:0000256" key="2">
    <source>
        <dbReference type="ARBA" id="ARBA00022670"/>
    </source>
</evidence>
<sequence length="336" mass="37036">MRVLALLLCGLAVAQGNQKEWEAWKEEYGRNYLDDNEESYRQSIFESNLAFINAHNADYDNNLVTFTVGMNQFGDMTTEEIQSYMLGFKQDDSSATENRPVFTADKHEKLPTEIDWRTKANGSVTAVKDQKQCGSCWAFSATGSLEGQHFLKTNKTVSLSEQNLVDCSKEDLGCFGGLMDNAFKYIKMNNGIDTEASYPYTAKNGKCTFKPDNVGATVTGLVDIMKGSEKALEKAVATVGPISVAIDAHLPTFHFYKKGVYHDTKCSSVHLDHGVLAVGYGVDNSTSSTWDNGKGKKYWLVKNSWNTSWGDEGYIKMARNAGNACGIATSASYPLV</sequence>
<feature type="signal peptide" evidence="7">
    <location>
        <begin position="1"/>
        <end position="16"/>
    </location>
</feature>
<keyword evidence="4" id="KW-0788">Thiol protease</keyword>
<evidence type="ECO:0000256" key="3">
    <source>
        <dbReference type="ARBA" id="ARBA00022801"/>
    </source>
</evidence>
<dbReference type="Gene3D" id="3.90.70.10">
    <property type="entry name" value="Cysteine proteinases"/>
    <property type="match status" value="1"/>
</dbReference>
<organism evidence="10 11">
    <name type="scientific">Meganyctiphanes norvegica</name>
    <name type="common">Northern krill</name>
    <name type="synonym">Thysanopoda norvegica</name>
    <dbReference type="NCBI Taxonomy" id="48144"/>
    <lineage>
        <taxon>Eukaryota</taxon>
        <taxon>Metazoa</taxon>
        <taxon>Ecdysozoa</taxon>
        <taxon>Arthropoda</taxon>
        <taxon>Crustacea</taxon>
        <taxon>Multicrustacea</taxon>
        <taxon>Malacostraca</taxon>
        <taxon>Eumalacostraca</taxon>
        <taxon>Eucarida</taxon>
        <taxon>Euphausiacea</taxon>
        <taxon>Euphausiidae</taxon>
        <taxon>Meganyctiphanes</taxon>
    </lineage>
</organism>
<dbReference type="SMART" id="SM00848">
    <property type="entry name" value="Inhibitor_I29"/>
    <property type="match status" value="1"/>
</dbReference>
<dbReference type="InterPro" id="IPR000169">
    <property type="entry name" value="Pept_cys_AS"/>
</dbReference>
<keyword evidence="2" id="KW-0645">Protease</keyword>